<comment type="similarity">
    <text evidence="1">Belongs to the peptidase S10 family.</text>
</comment>
<protein>
    <submittedName>
        <fullName evidence="2">Uncharacterized protein</fullName>
    </submittedName>
</protein>
<dbReference type="Proteomes" id="UP001374535">
    <property type="component" value="Chromosome 1"/>
</dbReference>
<gene>
    <name evidence="2" type="ORF">V8G54_004271</name>
</gene>
<dbReference type="Gene3D" id="3.40.50.1820">
    <property type="entry name" value="alpha/beta hydrolase"/>
    <property type="match status" value="1"/>
</dbReference>
<dbReference type="InterPro" id="IPR029058">
    <property type="entry name" value="AB_hydrolase_fold"/>
</dbReference>
<evidence type="ECO:0000256" key="1">
    <source>
        <dbReference type="ARBA" id="ARBA00009431"/>
    </source>
</evidence>
<dbReference type="EMBL" id="CP144700">
    <property type="protein sequence ID" value="WVZ25727.1"/>
    <property type="molecule type" value="Genomic_DNA"/>
</dbReference>
<dbReference type="AlphaFoldDB" id="A0AAQ3SCN9"/>
<sequence length="144" mass="16351">MTGLATLYDYTRKTPYEDDLVERFLNIPEVKKALGVKESFVYEICSDVVGKALHGDVMKSVKQMVEYLVRKSRVLLYQGIEEFLNAERKIWKVNGELAGYVQSWKSLTNVVVLGAGHLLPTDQPLHSQAMIEGWVLQRASFESV</sequence>
<dbReference type="Pfam" id="PF00450">
    <property type="entry name" value="Peptidase_S10"/>
    <property type="match status" value="2"/>
</dbReference>
<organism evidence="2 3">
    <name type="scientific">Vigna mungo</name>
    <name type="common">Black gram</name>
    <name type="synonym">Phaseolus mungo</name>
    <dbReference type="NCBI Taxonomy" id="3915"/>
    <lineage>
        <taxon>Eukaryota</taxon>
        <taxon>Viridiplantae</taxon>
        <taxon>Streptophyta</taxon>
        <taxon>Embryophyta</taxon>
        <taxon>Tracheophyta</taxon>
        <taxon>Spermatophyta</taxon>
        <taxon>Magnoliopsida</taxon>
        <taxon>eudicotyledons</taxon>
        <taxon>Gunneridae</taxon>
        <taxon>Pentapetalae</taxon>
        <taxon>rosids</taxon>
        <taxon>fabids</taxon>
        <taxon>Fabales</taxon>
        <taxon>Fabaceae</taxon>
        <taxon>Papilionoideae</taxon>
        <taxon>50 kb inversion clade</taxon>
        <taxon>NPAAA clade</taxon>
        <taxon>indigoferoid/millettioid clade</taxon>
        <taxon>Phaseoleae</taxon>
        <taxon>Vigna</taxon>
    </lineage>
</organism>
<evidence type="ECO:0000313" key="2">
    <source>
        <dbReference type="EMBL" id="WVZ25727.1"/>
    </source>
</evidence>
<keyword evidence="3" id="KW-1185">Reference proteome</keyword>
<dbReference type="InterPro" id="IPR001563">
    <property type="entry name" value="Peptidase_S10"/>
</dbReference>
<name>A0AAQ3SCN9_VIGMU</name>
<accession>A0AAQ3SCN9</accession>
<dbReference type="GO" id="GO:0006508">
    <property type="term" value="P:proteolysis"/>
    <property type="evidence" value="ECO:0007669"/>
    <property type="project" value="InterPro"/>
</dbReference>
<proteinExistence type="inferred from homology"/>
<reference evidence="2 3" key="1">
    <citation type="journal article" date="2023" name="Life. Sci Alliance">
        <title>Evolutionary insights into 3D genome organization and epigenetic landscape of Vigna mungo.</title>
        <authorList>
            <person name="Junaid A."/>
            <person name="Singh B."/>
            <person name="Bhatia S."/>
        </authorList>
    </citation>
    <scope>NUCLEOTIDE SEQUENCE [LARGE SCALE GENOMIC DNA]</scope>
    <source>
        <strain evidence="2">Urdbean</strain>
    </source>
</reference>
<dbReference type="SUPFAM" id="SSF53474">
    <property type="entry name" value="alpha/beta-Hydrolases"/>
    <property type="match status" value="1"/>
</dbReference>
<dbReference type="GO" id="GO:0004185">
    <property type="term" value="F:serine-type carboxypeptidase activity"/>
    <property type="evidence" value="ECO:0007669"/>
    <property type="project" value="InterPro"/>
</dbReference>
<evidence type="ECO:0000313" key="3">
    <source>
        <dbReference type="Proteomes" id="UP001374535"/>
    </source>
</evidence>